<feature type="domain" description="AB hydrolase-1" evidence="1">
    <location>
        <begin position="13"/>
        <end position="255"/>
    </location>
</feature>
<accession>A0A316T9F0</accession>
<dbReference type="InterPro" id="IPR000073">
    <property type="entry name" value="AB_hydrolase_1"/>
</dbReference>
<protein>
    <submittedName>
        <fullName evidence="2">Alpha/beta hydrolase</fullName>
    </submittedName>
</protein>
<dbReference type="PANTHER" id="PTHR46438:SF11">
    <property type="entry name" value="LIPASE-RELATED"/>
    <property type="match status" value="1"/>
</dbReference>
<dbReference type="PRINTS" id="PR00111">
    <property type="entry name" value="ABHYDROLASE"/>
</dbReference>
<dbReference type="Pfam" id="PF12697">
    <property type="entry name" value="Abhydrolase_6"/>
    <property type="match status" value="1"/>
</dbReference>
<dbReference type="GO" id="GO:0016787">
    <property type="term" value="F:hydrolase activity"/>
    <property type="evidence" value="ECO:0007669"/>
    <property type="project" value="UniProtKB-KW"/>
</dbReference>
<keyword evidence="3" id="KW-1185">Reference proteome</keyword>
<comment type="caution">
    <text evidence="2">The sequence shown here is derived from an EMBL/GenBank/DDBJ whole genome shotgun (WGS) entry which is preliminary data.</text>
</comment>
<dbReference type="AlphaFoldDB" id="A0A316T9F0"/>
<proteinExistence type="predicted"/>
<keyword evidence="2" id="KW-0378">Hydrolase</keyword>
<evidence type="ECO:0000313" key="2">
    <source>
        <dbReference type="EMBL" id="PWN01000.1"/>
    </source>
</evidence>
<evidence type="ECO:0000259" key="1">
    <source>
        <dbReference type="Pfam" id="PF12697"/>
    </source>
</evidence>
<name>A0A316T9F0_9ACTN</name>
<organism evidence="2 3">
    <name type="scientific">Nocardioides silvaticus</name>
    <dbReference type="NCBI Taxonomy" id="2201891"/>
    <lineage>
        <taxon>Bacteria</taxon>
        <taxon>Bacillati</taxon>
        <taxon>Actinomycetota</taxon>
        <taxon>Actinomycetes</taxon>
        <taxon>Propionibacteriales</taxon>
        <taxon>Nocardioidaceae</taxon>
        <taxon>Nocardioides</taxon>
    </lineage>
</organism>
<evidence type="ECO:0000313" key="3">
    <source>
        <dbReference type="Proteomes" id="UP000245507"/>
    </source>
</evidence>
<gene>
    <name evidence="2" type="ORF">DJ010_20480</name>
</gene>
<sequence>MINLDRRGSGSPVVLVHGIGSRWQCFEPVLDRLAEHHEVIALDLPGFGASPKLPGVRPGPRGFADWLSDWLTEEGIAQPHLVGSSMGGGVALELGRRGVASAVTAFSPVGFWGTPGLRWTQGVVTTLQVAARAAGPVLARAVDHPVGRAALLSSMFGHPTRVDPDAARGDLAGLAGATGFAEARHSFGDYVLDAADDPGALPDIPVTIAWGTRDVVLIHRTQSARARAVLPFARHVDLAGCGHLPFNDDPAACARIVLEDSAATKENR</sequence>
<dbReference type="Proteomes" id="UP000245507">
    <property type="component" value="Unassembled WGS sequence"/>
</dbReference>
<dbReference type="PANTHER" id="PTHR46438">
    <property type="entry name" value="ALPHA/BETA-HYDROLASES SUPERFAMILY PROTEIN"/>
    <property type="match status" value="1"/>
</dbReference>
<dbReference type="RefSeq" id="WP_109697298.1">
    <property type="nucleotide sequence ID" value="NZ_QGDD01000012.1"/>
</dbReference>
<dbReference type="InterPro" id="IPR029058">
    <property type="entry name" value="AB_hydrolase_fold"/>
</dbReference>
<dbReference type="Gene3D" id="3.40.50.1820">
    <property type="entry name" value="alpha/beta hydrolase"/>
    <property type="match status" value="1"/>
</dbReference>
<dbReference type="OrthoDB" id="27092at2"/>
<reference evidence="2 3" key="1">
    <citation type="submission" date="2018-05" db="EMBL/GenBank/DDBJ databases">
        <title>Nocardioides silvaticus genome.</title>
        <authorList>
            <person name="Li C."/>
            <person name="Wang G."/>
        </authorList>
    </citation>
    <scope>NUCLEOTIDE SEQUENCE [LARGE SCALE GENOMIC DNA]</scope>
    <source>
        <strain evidence="2 3">CCTCC AB 2018079</strain>
    </source>
</reference>
<dbReference type="SUPFAM" id="SSF53474">
    <property type="entry name" value="alpha/beta-Hydrolases"/>
    <property type="match status" value="1"/>
</dbReference>
<dbReference type="EMBL" id="QGDD01000012">
    <property type="protein sequence ID" value="PWN01000.1"/>
    <property type="molecule type" value="Genomic_DNA"/>
</dbReference>